<accession>A0AAE1P8D3</accession>
<gene>
    <name evidence="1" type="ORF">Pmani_025236</name>
</gene>
<dbReference type="PANTHER" id="PTHR20910">
    <property type="entry name" value="AGAP001623-PA"/>
    <property type="match status" value="1"/>
</dbReference>
<name>A0AAE1P8D3_9EUCA</name>
<dbReference type="GO" id="GO:0006801">
    <property type="term" value="P:superoxide metabolic process"/>
    <property type="evidence" value="ECO:0007669"/>
    <property type="project" value="InterPro"/>
</dbReference>
<dbReference type="SUPFAM" id="SSF49329">
    <property type="entry name" value="Cu,Zn superoxide dismutase-like"/>
    <property type="match status" value="2"/>
</dbReference>
<comment type="caution">
    <text evidence="1">The sequence shown here is derived from an EMBL/GenBank/DDBJ whole genome shotgun (WGS) entry which is preliminary data.</text>
</comment>
<dbReference type="Proteomes" id="UP001292094">
    <property type="component" value="Unassembled WGS sequence"/>
</dbReference>
<organism evidence="1 2">
    <name type="scientific">Petrolisthes manimaculis</name>
    <dbReference type="NCBI Taxonomy" id="1843537"/>
    <lineage>
        <taxon>Eukaryota</taxon>
        <taxon>Metazoa</taxon>
        <taxon>Ecdysozoa</taxon>
        <taxon>Arthropoda</taxon>
        <taxon>Crustacea</taxon>
        <taxon>Multicrustacea</taxon>
        <taxon>Malacostraca</taxon>
        <taxon>Eumalacostraca</taxon>
        <taxon>Eucarida</taxon>
        <taxon>Decapoda</taxon>
        <taxon>Pleocyemata</taxon>
        <taxon>Anomura</taxon>
        <taxon>Galatheoidea</taxon>
        <taxon>Porcellanidae</taxon>
        <taxon>Petrolisthes</taxon>
    </lineage>
</organism>
<dbReference type="PANTHER" id="PTHR20910:SF1">
    <property type="entry name" value="SUPEROXIDE DISMUTASE COPPER_ZINC BINDING DOMAIN-CONTAINING PROTEIN"/>
    <property type="match status" value="1"/>
</dbReference>
<keyword evidence="2" id="KW-1185">Reference proteome</keyword>
<reference evidence="1" key="1">
    <citation type="submission" date="2023-11" db="EMBL/GenBank/DDBJ databases">
        <title>Genome assemblies of two species of porcelain crab, Petrolisthes cinctipes and Petrolisthes manimaculis (Anomura: Porcellanidae).</title>
        <authorList>
            <person name="Angst P."/>
        </authorList>
    </citation>
    <scope>NUCLEOTIDE SEQUENCE</scope>
    <source>
        <strain evidence="1">PB745_02</strain>
        <tissue evidence="1">Gill</tissue>
    </source>
</reference>
<protein>
    <submittedName>
        <fullName evidence="1">Uncharacterized protein</fullName>
    </submittedName>
</protein>
<sequence>MATDRTQCKQRVWLRNYDNSIIYLTASLADSLATSGGAATSGGTSVLLYSSFSWGGLRGNTTFSWAGPGTNVTVEIEVELAGVSVIPDPEEYDWAIHDWPVMYDHKDRCDTTRLGSKKWDLSQLLGKLTLPLNSTAVFETDKLNIVGPQSIWGRSLRIYKGRKATCANLHGVGGETTYEARFRSPVGGSLWLRTWAWDVGMAEEEGAGEEGATKGLQTTIFTDLFHTSADDPSSGDHNWAIYITDILDDKEDRPSCNFLSRVYDPMGREECGADGCPMGDLTHAHGPIRVSHTRSRFSKKAYTSTKMVLPDVSGPRKLYLAVMGALHPDHLWACAKLRQIQPNSARAIFSSLGVEGENQAGPDLYFHPYRPHAGPDGLAGAAGGFHVHELPSLPPKHVGDFPCGATKGHYNPYDVDISTSPEAGLGAHNQYELGDLSGKHGQLLGLHDVAATVTDHNLPLFGARSVMDEAW</sequence>
<dbReference type="EMBL" id="JAWZYT010002690">
    <property type="protein sequence ID" value="KAK4302697.1"/>
    <property type="molecule type" value="Genomic_DNA"/>
</dbReference>
<evidence type="ECO:0000313" key="2">
    <source>
        <dbReference type="Proteomes" id="UP001292094"/>
    </source>
</evidence>
<dbReference type="InterPro" id="IPR053257">
    <property type="entry name" value="Cu-only_SOD"/>
</dbReference>
<dbReference type="Gene3D" id="2.60.40.200">
    <property type="entry name" value="Superoxide dismutase, copper/zinc binding domain"/>
    <property type="match status" value="3"/>
</dbReference>
<evidence type="ECO:0000313" key="1">
    <source>
        <dbReference type="EMBL" id="KAK4302697.1"/>
    </source>
</evidence>
<dbReference type="InterPro" id="IPR036423">
    <property type="entry name" value="SOD-like_Cu/Zn_dom_sf"/>
</dbReference>
<dbReference type="AlphaFoldDB" id="A0AAE1P8D3"/>
<dbReference type="GO" id="GO:0046872">
    <property type="term" value="F:metal ion binding"/>
    <property type="evidence" value="ECO:0007669"/>
    <property type="project" value="InterPro"/>
</dbReference>
<proteinExistence type="predicted"/>